<dbReference type="Gene3D" id="3.90.190.20">
    <property type="entry name" value="Mur ligase, C-terminal domain"/>
    <property type="match status" value="1"/>
</dbReference>
<gene>
    <name evidence="9" type="primary">alr</name>
    <name evidence="9" type="ORF">POREN0001_1867</name>
</gene>
<comment type="catalytic activity">
    <reaction evidence="1 5">
        <text>L-alanine = D-alanine</text>
        <dbReference type="Rhea" id="RHEA:20249"/>
        <dbReference type="ChEBI" id="CHEBI:57416"/>
        <dbReference type="ChEBI" id="CHEBI:57972"/>
        <dbReference type="EC" id="5.1.1.1"/>
    </reaction>
</comment>
<dbReference type="SMART" id="SM01005">
    <property type="entry name" value="Ala_racemase_C"/>
    <property type="match status" value="1"/>
</dbReference>
<feature type="modified residue" description="N6-(pyridoxal phosphate)lysine" evidence="5 6">
    <location>
        <position position="496"/>
    </location>
</feature>
<feature type="active site" description="Proton acceptor; specific for L-alanine" evidence="5">
    <location>
        <position position="720"/>
    </location>
</feature>
<organism evidence="9 10">
    <name type="scientific">Porphyromonas endodontalis (strain ATCC 35406 / DSM 24491 / JCM 8526 / CCUG 16442 / BCRC 14492 / NCTC 13058 / HG 370)</name>
    <name type="common">Bacteroides endodontalis</name>
    <dbReference type="NCBI Taxonomy" id="553175"/>
    <lineage>
        <taxon>Bacteria</taxon>
        <taxon>Pseudomonadati</taxon>
        <taxon>Bacteroidota</taxon>
        <taxon>Bacteroidia</taxon>
        <taxon>Bacteroidales</taxon>
        <taxon>Porphyromonadaceae</taxon>
        <taxon>Porphyromonas</taxon>
    </lineage>
</organism>
<dbReference type="GO" id="GO:0016881">
    <property type="term" value="F:acid-amino acid ligase activity"/>
    <property type="evidence" value="ECO:0007669"/>
    <property type="project" value="InterPro"/>
</dbReference>
<dbReference type="Gene3D" id="2.40.37.10">
    <property type="entry name" value="Lyase, Ornithine Decarboxylase, Chain A, domain 1"/>
    <property type="match status" value="1"/>
</dbReference>
<dbReference type="Pfam" id="PF00842">
    <property type="entry name" value="Ala_racemase_C"/>
    <property type="match status" value="1"/>
</dbReference>
<proteinExistence type="inferred from homology"/>
<evidence type="ECO:0000313" key="10">
    <source>
        <dbReference type="Proteomes" id="UP000004295"/>
    </source>
</evidence>
<evidence type="ECO:0000256" key="3">
    <source>
        <dbReference type="ARBA" id="ARBA00022898"/>
    </source>
</evidence>
<keyword evidence="4 5" id="KW-0413">Isomerase</keyword>
<keyword evidence="3 5" id="KW-0663">Pyridoxal phosphate</keyword>
<dbReference type="AlphaFoldDB" id="C3JBX9"/>
<feature type="domain" description="Alanine racemase C-terminal" evidence="8">
    <location>
        <begin position="699"/>
        <end position="825"/>
    </location>
</feature>
<dbReference type="eggNOG" id="COG0787">
    <property type="taxonomic scope" value="Bacteria"/>
</dbReference>
<dbReference type="EMBL" id="ACNN01000026">
    <property type="protein sequence ID" value="EEN82502.1"/>
    <property type="molecule type" value="Genomic_DNA"/>
</dbReference>
<dbReference type="PANTHER" id="PTHR30511">
    <property type="entry name" value="ALANINE RACEMASE"/>
    <property type="match status" value="1"/>
</dbReference>
<accession>C3JBX9</accession>
<feature type="binding site" evidence="5 7">
    <location>
        <position position="769"/>
    </location>
    <ligand>
        <name>substrate</name>
    </ligand>
</feature>
<dbReference type="Gene3D" id="3.20.20.10">
    <property type="entry name" value="Alanine racemase"/>
    <property type="match status" value="1"/>
</dbReference>
<comment type="cofactor">
    <cofactor evidence="2 5 6">
        <name>pyridoxal 5'-phosphate</name>
        <dbReference type="ChEBI" id="CHEBI:597326"/>
    </cofactor>
</comment>
<comment type="caution">
    <text evidence="9">The sequence shown here is derived from an EMBL/GenBank/DDBJ whole genome shotgun (WGS) entry which is preliminary data.</text>
</comment>
<evidence type="ECO:0000256" key="5">
    <source>
        <dbReference type="HAMAP-Rule" id="MF_01201"/>
    </source>
</evidence>
<dbReference type="Proteomes" id="UP000004295">
    <property type="component" value="Unassembled WGS sequence"/>
</dbReference>
<dbReference type="InterPro" id="IPR036615">
    <property type="entry name" value="Mur_ligase_C_dom_sf"/>
</dbReference>
<dbReference type="InterPro" id="IPR029066">
    <property type="entry name" value="PLP-binding_barrel"/>
</dbReference>
<name>C3JBX9_POREA</name>
<evidence type="ECO:0000256" key="2">
    <source>
        <dbReference type="ARBA" id="ARBA00001933"/>
    </source>
</evidence>
<dbReference type="GO" id="GO:0030632">
    <property type="term" value="P:D-alanine biosynthetic process"/>
    <property type="evidence" value="ECO:0007669"/>
    <property type="project" value="UniProtKB-UniRule"/>
</dbReference>
<dbReference type="PRINTS" id="PR00992">
    <property type="entry name" value="ALARACEMASE"/>
</dbReference>
<dbReference type="InterPro" id="IPR011079">
    <property type="entry name" value="Ala_racemase_C"/>
</dbReference>
<dbReference type="NCBIfam" id="TIGR00492">
    <property type="entry name" value="alr"/>
    <property type="match status" value="1"/>
</dbReference>
<evidence type="ECO:0000313" key="9">
    <source>
        <dbReference type="EMBL" id="EEN82502.1"/>
    </source>
</evidence>
<feature type="active site" description="Proton acceptor; specific for D-alanine" evidence="5">
    <location>
        <position position="496"/>
    </location>
</feature>
<dbReference type="FunFam" id="3.20.20.10:FF:000002">
    <property type="entry name" value="Alanine racemase"/>
    <property type="match status" value="1"/>
</dbReference>
<keyword evidence="10" id="KW-1185">Reference proteome</keyword>
<evidence type="ECO:0000259" key="8">
    <source>
        <dbReference type="SMART" id="SM01005"/>
    </source>
</evidence>
<dbReference type="SUPFAM" id="SSF63418">
    <property type="entry name" value="MurE/MurF N-terminal domain"/>
    <property type="match status" value="1"/>
</dbReference>
<dbReference type="HAMAP" id="MF_01201">
    <property type="entry name" value="Ala_racemase"/>
    <property type="match status" value="1"/>
</dbReference>
<evidence type="ECO:0000256" key="6">
    <source>
        <dbReference type="PIRSR" id="PIRSR600821-50"/>
    </source>
</evidence>
<dbReference type="STRING" id="553175.POREN0001_1867"/>
<dbReference type="InterPro" id="IPR001608">
    <property type="entry name" value="Ala_racemase_N"/>
</dbReference>
<dbReference type="GeneID" id="93365950"/>
<dbReference type="SUPFAM" id="SSF53244">
    <property type="entry name" value="MurD-like peptide ligases, peptide-binding domain"/>
    <property type="match status" value="1"/>
</dbReference>
<dbReference type="InterPro" id="IPR035911">
    <property type="entry name" value="MurE/MurF_N"/>
</dbReference>
<dbReference type="EC" id="5.1.1.1" evidence="5"/>
<evidence type="ECO:0000256" key="1">
    <source>
        <dbReference type="ARBA" id="ARBA00000316"/>
    </source>
</evidence>
<dbReference type="SUPFAM" id="SSF50621">
    <property type="entry name" value="Alanine racemase C-terminal domain-like"/>
    <property type="match status" value="1"/>
</dbReference>
<evidence type="ECO:0000256" key="7">
    <source>
        <dbReference type="PIRSR" id="PIRSR600821-52"/>
    </source>
</evidence>
<dbReference type="GO" id="GO:0030170">
    <property type="term" value="F:pyridoxal phosphate binding"/>
    <property type="evidence" value="ECO:0007669"/>
    <property type="project" value="UniProtKB-UniRule"/>
</dbReference>
<comment type="function">
    <text evidence="5">Catalyzes the interconversion of L-alanine and D-alanine. May also act on other amino acids.</text>
</comment>
<dbReference type="GO" id="GO:0005829">
    <property type="term" value="C:cytosol"/>
    <property type="evidence" value="ECO:0007669"/>
    <property type="project" value="TreeGrafter"/>
</dbReference>
<comment type="pathway">
    <text evidence="5">Amino-acid biosynthesis; D-alanine biosynthesis; D-alanine from L-alanine: step 1/1.</text>
</comment>
<dbReference type="Gene3D" id="3.40.1190.10">
    <property type="entry name" value="Mur-like, catalytic domain"/>
    <property type="match status" value="1"/>
</dbReference>
<dbReference type="InterPro" id="IPR000821">
    <property type="entry name" value="Ala_racemase"/>
</dbReference>
<dbReference type="Pfam" id="PF08245">
    <property type="entry name" value="Mur_ligase_M"/>
    <property type="match status" value="1"/>
</dbReference>
<evidence type="ECO:0000256" key="4">
    <source>
        <dbReference type="ARBA" id="ARBA00023235"/>
    </source>
</evidence>
<sequence>MYTLQTIAEKIHAHQCAIRSEVFIEHFLTDSRSLMHPQSTLFFAIRTVTGDGHLYIDQLYNHGVRSFVVKDEFDKLTQQYPDANFLEVRDVIRSLQKIAAEWRREFNIPVVGVTGSNGKTIVKEFLYQLLADTYRVVRSPRSYNSQLGVPLSVLKMTSEDQIAIFEAGISQLGEMARIEEVIKPTIGVITNIGSAHQENFSSIAQKVDEKLLLFGGCDRIVYNMDEPEIVAGLQRLGLLSRARGWSRKDPKAHLYVRSIETGRDTTKLNFLVLGIEYSIEIPFTDQASIENVLTCVLTTIIINPSLIDHPELFSKLEPVEMRLELIEGNKNNLIINDVYNNDINSLKIALDFQQQRATDADLEPVLILTEIQQSALNERPLYSRVGELIGKYRISKFYGIGKELFAYREFFPTEIGERNFFPSVEDFLSSDIPQQLSQACILIKGARSFHCERISDRLSRKVHETTLEVDLDAVAHNLQYYRSKLPQGTQCIAMVKAQGYGVGAYEVAKKLDQMHVGALAVAVADEGRELRSQGILSPILVMNPEPTAFDTLLEWHLEPVVFSWKLLRALANKIDKQGFDNIGVHIEVDTGMHRLGFRPDEIPELARFFAQSHLLRARSIFTHLAAADMPEEDAFTRNQLEVFRTTADQFSEIAGYRPLYHALNTAGVERFPQYAFDCVRLGIGLYGISPSMDKHLEPAVRLRTTLLQKSYISGDETIGYGRRGHLTQGGEIGIIPIGYADGYSRRMSCGRGWVVVHGKRCPIVGNVCMDTCMIDLSQCPEAQEGDEVILFGDKEARIEDLARAIDTIPYELIADLAPRVRRVYYQN</sequence>
<dbReference type="InterPro" id="IPR009006">
    <property type="entry name" value="Ala_racemase/Decarboxylase_C"/>
</dbReference>
<dbReference type="Pfam" id="PF01168">
    <property type="entry name" value="Ala_racemase_N"/>
    <property type="match status" value="1"/>
</dbReference>
<dbReference type="eggNOG" id="COG0770">
    <property type="taxonomic scope" value="Bacteria"/>
</dbReference>
<reference evidence="9 10" key="1">
    <citation type="submission" date="2009-04" db="EMBL/GenBank/DDBJ databases">
        <authorList>
            <person name="Sebastian Y."/>
            <person name="Madupu R."/>
            <person name="Durkin A.S."/>
            <person name="Torralba M."/>
            <person name="Methe B."/>
            <person name="Sutton G.G."/>
            <person name="Strausberg R.L."/>
            <person name="Nelson K.E."/>
        </authorList>
    </citation>
    <scope>NUCLEOTIDE SEQUENCE [LARGE SCALE GENOMIC DNA]</scope>
    <source>
        <strain evidence="10">ATCC 35406 / BCRC 14492 / JCM 8526 / NCTC 13058 / HG 370</strain>
    </source>
</reference>
<dbReference type="SUPFAM" id="SSF51419">
    <property type="entry name" value="PLP-binding barrel"/>
    <property type="match status" value="1"/>
</dbReference>
<dbReference type="GO" id="GO:0008784">
    <property type="term" value="F:alanine racemase activity"/>
    <property type="evidence" value="ECO:0007669"/>
    <property type="project" value="UniProtKB-UniRule"/>
</dbReference>
<dbReference type="RefSeq" id="WP_004334339.1">
    <property type="nucleotide sequence ID" value="NZ_ACNN01000026.1"/>
</dbReference>
<dbReference type="Gene3D" id="3.40.1390.10">
    <property type="entry name" value="MurE/MurF, N-terminal domain"/>
    <property type="match status" value="1"/>
</dbReference>
<dbReference type="NCBIfam" id="NF008897">
    <property type="entry name" value="PRK11930.1"/>
    <property type="match status" value="1"/>
</dbReference>
<dbReference type="GO" id="GO:0005524">
    <property type="term" value="F:ATP binding"/>
    <property type="evidence" value="ECO:0007669"/>
    <property type="project" value="InterPro"/>
</dbReference>
<dbReference type="InterPro" id="IPR013221">
    <property type="entry name" value="Mur_ligase_cen"/>
</dbReference>
<dbReference type="SUPFAM" id="SSF53623">
    <property type="entry name" value="MurD-like peptide ligases, catalytic domain"/>
    <property type="match status" value="1"/>
</dbReference>
<comment type="similarity">
    <text evidence="5">Belongs to the alanine racemase family.</text>
</comment>
<dbReference type="InterPro" id="IPR036565">
    <property type="entry name" value="Mur-like_cat_sf"/>
</dbReference>
<protein>
    <recommendedName>
        <fullName evidence="5">Alanine racemase</fullName>
        <ecNumber evidence="5">5.1.1.1</ecNumber>
    </recommendedName>
</protein>
<dbReference type="UniPathway" id="UPA00042">
    <property type="reaction ID" value="UER00497"/>
</dbReference>
<feature type="binding site" evidence="5 7">
    <location>
        <position position="594"/>
    </location>
    <ligand>
        <name>substrate</name>
    </ligand>
</feature>
<dbReference type="PANTHER" id="PTHR30511:SF0">
    <property type="entry name" value="ALANINE RACEMASE, CATABOLIC-RELATED"/>
    <property type="match status" value="1"/>
</dbReference>
<dbReference type="CDD" id="cd00430">
    <property type="entry name" value="PLPDE_III_AR"/>
    <property type="match status" value="1"/>
</dbReference>